<feature type="compositionally biased region" description="Basic residues" evidence="1">
    <location>
        <begin position="280"/>
        <end position="290"/>
    </location>
</feature>
<comment type="caution">
    <text evidence="2">The sequence shown here is derived from an EMBL/GenBank/DDBJ whole genome shotgun (WGS) entry which is preliminary data.</text>
</comment>
<feature type="compositionally biased region" description="Low complexity" evidence="1">
    <location>
        <begin position="301"/>
        <end position="310"/>
    </location>
</feature>
<evidence type="ECO:0000256" key="1">
    <source>
        <dbReference type="SAM" id="MobiDB-lite"/>
    </source>
</evidence>
<feature type="region of interest" description="Disordered" evidence="1">
    <location>
        <begin position="209"/>
        <end position="243"/>
    </location>
</feature>
<feature type="region of interest" description="Disordered" evidence="1">
    <location>
        <begin position="261"/>
        <end position="310"/>
    </location>
</feature>
<organism evidence="2">
    <name type="scientific">Zea mays</name>
    <name type="common">Maize</name>
    <dbReference type="NCBI Taxonomy" id="4577"/>
    <lineage>
        <taxon>Eukaryota</taxon>
        <taxon>Viridiplantae</taxon>
        <taxon>Streptophyta</taxon>
        <taxon>Embryophyta</taxon>
        <taxon>Tracheophyta</taxon>
        <taxon>Spermatophyta</taxon>
        <taxon>Magnoliopsida</taxon>
        <taxon>Liliopsida</taxon>
        <taxon>Poales</taxon>
        <taxon>Poaceae</taxon>
        <taxon>PACMAD clade</taxon>
        <taxon>Panicoideae</taxon>
        <taxon>Andropogonodae</taxon>
        <taxon>Andropogoneae</taxon>
        <taxon>Tripsacinae</taxon>
        <taxon>Zea</taxon>
    </lineage>
</organism>
<protein>
    <submittedName>
        <fullName evidence="2">Uncharacterized protein</fullName>
    </submittedName>
</protein>
<dbReference type="AlphaFoldDB" id="A0A317YAF7"/>
<evidence type="ECO:0000313" key="2">
    <source>
        <dbReference type="EMBL" id="PWZ55668.1"/>
    </source>
</evidence>
<sequence>MIDEREAAGLTLEFVFASFCGDGVSCCCSGVISSSQSRGPMERSVVSMRRLGRGRFLLPPRRGGSVCDAEKTNDGAPRPTEGSVVFLAAAEDGEPSFAHAVPFGGKNSNPTPRVVDPVRAVFAEWRDAAAPLPVSIKDASQPLAVEHMGVKGCFGEGKNVSLPVLEPLEVGVSGPSGEAANTKPPLEVGPVGVLGRSGAAKNANMFPAQLASDPPAEVGWRGRSPGSNENAARGTIGEMGGGGGVGGVDGVFGVVSKGEARGVSSCARRRPGGGSGACASRRRRRARRRQQRDARGRCGARRGAAARAAE</sequence>
<gene>
    <name evidence="2" type="ORF">Zm00014a_018836</name>
</gene>
<reference evidence="2" key="1">
    <citation type="journal article" date="2018" name="Nat. Genet.">
        <title>Extensive intraspecific gene order and gene structural variations between Mo17 and other maize genomes.</title>
        <authorList>
            <person name="Sun S."/>
            <person name="Zhou Y."/>
            <person name="Chen J."/>
            <person name="Shi J."/>
            <person name="Zhao H."/>
            <person name="Zhao H."/>
            <person name="Song W."/>
            <person name="Zhang M."/>
            <person name="Cui Y."/>
            <person name="Dong X."/>
            <person name="Liu H."/>
            <person name="Ma X."/>
            <person name="Jiao Y."/>
            <person name="Wang B."/>
            <person name="Wei X."/>
            <person name="Stein J.C."/>
            <person name="Glaubitz J.C."/>
            <person name="Lu F."/>
            <person name="Yu G."/>
            <person name="Liang C."/>
            <person name="Fengler K."/>
            <person name="Li B."/>
            <person name="Rafalski A."/>
            <person name="Schnable P.S."/>
            <person name="Ware D.H."/>
            <person name="Buckler E.S."/>
            <person name="Lai J."/>
        </authorList>
    </citation>
    <scope>NUCLEOTIDE SEQUENCE [LARGE SCALE GENOMIC DNA]</scope>
    <source>
        <tissue evidence="2">Seedling</tissue>
    </source>
</reference>
<accession>A0A317YAF7</accession>
<dbReference type="Proteomes" id="UP000251960">
    <property type="component" value="Chromosome 1"/>
</dbReference>
<proteinExistence type="predicted"/>
<dbReference type="EMBL" id="NCVQ01000001">
    <property type="protein sequence ID" value="PWZ55668.1"/>
    <property type="molecule type" value="Genomic_DNA"/>
</dbReference>
<name>A0A317YAF7_MAIZE</name>